<name>A0ABT9NMJ3_9ACTN</name>
<dbReference type="PROSITE" id="PS50162">
    <property type="entry name" value="RECA_2"/>
    <property type="match status" value="1"/>
</dbReference>
<keyword evidence="17" id="KW-1185">Reference proteome</keyword>
<evidence type="ECO:0000259" key="15">
    <source>
        <dbReference type="PROSITE" id="PS50162"/>
    </source>
</evidence>
<dbReference type="NCBIfam" id="TIGR00416">
    <property type="entry name" value="sms"/>
    <property type="match status" value="1"/>
</dbReference>
<keyword evidence="6 13" id="KW-0862">Zinc</keyword>
<dbReference type="Gene3D" id="3.30.230.10">
    <property type="match status" value="1"/>
</dbReference>
<evidence type="ECO:0000256" key="2">
    <source>
        <dbReference type="ARBA" id="ARBA00022741"/>
    </source>
</evidence>
<evidence type="ECO:0000256" key="11">
    <source>
        <dbReference type="HAMAP-Rule" id="MF_01498"/>
    </source>
</evidence>
<evidence type="ECO:0000256" key="3">
    <source>
        <dbReference type="ARBA" id="ARBA00022763"/>
    </source>
</evidence>
<dbReference type="PANTHER" id="PTHR32472:SF10">
    <property type="entry name" value="DNA REPAIR PROTEIN RADA-LIKE PROTEIN"/>
    <property type="match status" value="1"/>
</dbReference>
<dbReference type="InterPro" id="IPR008269">
    <property type="entry name" value="Lon_proteolytic"/>
</dbReference>
<feature type="short sequence motif" description="RadA KNRFG motif" evidence="11">
    <location>
        <begin position="270"/>
        <end position="274"/>
    </location>
</feature>
<keyword evidence="2 11" id="KW-0547">Nucleotide-binding</keyword>
<dbReference type="InterPro" id="IPR004504">
    <property type="entry name" value="DNA_repair_RadA"/>
</dbReference>
<evidence type="ECO:0000313" key="16">
    <source>
        <dbReference type="EMBL" id="MDP9821644.1"/>
    </source>
</evidence>
<gene>
    <name evidence="11" type="primary">radA</name>
    <name evidence="16" type="ORF">J2S59_001453</name>
</gene>
<feature type="compositionally biased region" description="Low complexity" evidence="14">
    <location>
        <begin position="46"/>
        <end position="65"/>
    </location>
</feature>
<dbReference type="Pfam" id="PF13481">
    <property type="entry name" value="AAA_25"/>
    <property type="match status" value="1"/>
</dbReference>
<feature type="domain" description="RecA family profile 1" evidence="15">
    <location>
        <begin position="73"/>
        <end position="233"/>
    </location>
</feature>
<dbReference type="InterPro" id="IPR003593">
    <property type="entry name" value="AAA+_ATPase"/>
</dbReference>
<evidence type="ECO:0000256" key="1">
    <source>
        <dbReference type="ARBA" id="ARBA00022723"/>
    </source>
</evidence>
<keyword evidence="10 11" id="KW-0234">DNA repair</keyword>
<dbReference type="Pfam" id="PF05362">
    <property type="entry name" value="Lon_C"/>
    <property type="match status" value="1"/>
</dbReference>
<feature type="region of interest" description="Disordered" evidence="14">
    <location>
        <begin position="46"/>
        <end position="74"/>
    </location>
</feature>
<dbReference type="EMBL" id="JAUSQM010000001">
    <property type="protein sequence ID" value="MDP9821644.1"/>
    <property type="molecule type" value="Genomic_DNA"/>
</dbReference>
<comment type="domain">
    <text evidence="11">The middle region has homology to RecA with ATPase motifs including the RadA KNRFG motif, while the C-terminus is homologous to Lon protease.</text>
</comment>
<dbReference type="Pfam" id="PF18073">
    <property type="entry name" value="Zn_ribbon_LapB"/>
    <property type="match status" value="1"/>
</dbReference>
<evidence type="ECO:0000256" key="10">
    <source>
        <dbReference type="ARBA" id="ARBA00023204"/>
    </source>
</evidence>
<feature type="binding site" evidence="11">
    <location>
        <begin position="102"/>
        <end position="109"/>
    </location>
    <ligand>
        <name>ATP</name>
        <dbReference type="ChEBI" id="CHEBI:30616"/>
    </ligand>
</feature>
<keyword evidence="8 11" id="KW-0346">Stress response</keyword>
<protein>
    <recommendedName>
        <fullName evidence="11 12">DNA repair protein RadA</fullName>
    </recommendedName>
</protein>
<dbReference type="InterPro" id="IPR027417">
    <property type="entry name" value="P-loop_NTPase"/>
</dbReference>
<dbReference type="RefSeq" id="WP_306824962.1">
    <property type="nucleotide sequence ID" value="NZ_JAUSQM010000001.1"/>
</dbReference>
<evidence type="ECO:0000256" key="14">
    <source>
        <dbReference type="SAM" id="MobiDB-lite"/>
    </source>
</evidence>
<comment type="function">
    <text evidence="11">Plays a role in repairing double-strand DNA breaks, probably involving stabilizing or processing branched DNA or blocked replication forks.</text>
</comment>
<dbReference type="Proteomes" id="UP001240447">
    <property type="component" value="Unassembled WGS sequence"/>
</dbReference>
<dbReference type="PANTHER" id="PTHR32472">
    <property type="entry name" value="DNA REPAIR PROTEIN RADA"/>
    <property type="match status" value="1"/>
</dbReference>
<evidence type="ECO:0000256" key="6">
    <source>
        <dbReference type="ARBA" id="ARBA00022833"/>
    </source>
</evidence>
<keyword evidence="1 11" id="KW-0479">Metal-binding</keyword>
<dbReference type="SUPFAM" id="SSF52540">
    <property type="entry name" value="P-loop containing nucleoside triphosphate hydrolases"/>
    <property type="match status" value="1"/>
</dbReference>
<proteinExistence type="inferred from homology"/>
<dbReference type="Gene3D" id="3.40.50.300">
    <property type="entry name" value="P-loop containing nucleotide triphosphate hydrolases"/>
    <property type="match status" value="1"/>
</dbReference>
<dbReference type="PRINTS" id="PR01874">
    <property type="entry name" value="DNAREPAIRADA"/>
</dbReference>
<comment type="similarity">
    <text evidence="11 13">Belongs to the RecA family. RadA subfamily.</text>
</comment>
<comment type="caution">
    <text evidence="16">The sequence shown here is derived from an EMBL/GenBank/DDBJ whole genome shotgun (WGS) entry which is preliminary data.</text>
</comment>
<keyword evidence="4 13" id="KW-0863">Zinc-finger</keyword>
<dbReference type="SUPFAM" id="SSF54211">
    <property type="entry name" value="Ribosomal protein S5 domain 2-like"/>
    <property type="match status" value="1"/>
</dbReference>
<accession>A0ABT9NMJ3</accession>
<keyword evidence="9 11" id="KW-0238">DNA-binding</keyword>
<dbReference type="InterPro" id="IPR020588">
    <property type="entry name" value="RecA_ATP-bd"/>
</dbReference>
<sequence length="487" mass="51127">MSGASRAARARTTYACSECGWETAKWVGRCTGCRAFSTMVERTVAAPAAGRPATQATRPTRPARPVGEVSRERTRRIRTGLPEFDRVLGGGLVAGQVLLLAGEPGVGKSTLLLEVSQAFSAGPRGEKRGPDAQPRTVLYVSGEESAEQIGVRAERVGADSPGLLVADETDLDTVLGHLDATSPALVVVDSVQTVASVTIEGRAGGVGQVTGATQALTSWAKRAGVPMLLIGQSTKDNNVAGPRSLEHLVDTVLTFEGDRHTALRLLRAVKNRFGPAEEVACFEQRDSGLFAVSDPSQLFRAQRDQPVAGTCTTISMEGRRPLVAEVQALVSKSSTPQPRRAVSGVDHARLAMLLAVTEKYGGVKLGELDVYVATVAGLRLTTPSCDLAVTLAIWSALTDIALSRHVAAVGEVALSGDIRPVQGLGQRVAEAARLGFTRILVPPIADRGELPAELRNDTGVRLVEVGTLAKAFKAAQVVPPAAPRQPA</sequence>
<dbReference type="InterPro" id="IPR041166">
    <property type="entry name" value="Rubredoxin_2"/>
</dbReference>
<keyword evidence="3 11" id="KW-0227">DNA damage</keyword>
<evidence type="ECO:0000256" key="13">
    <source>
        <dbReference type="RuleBase" id="RU003555"/>
    </source>
</evidence>
<dbReference type="InterPro" id="IPR020568">
    <property type="entry name" value="Ribosomal_Su5_D2-typ_SF"/>
</dbReference>
<comment type="function">
    <text evidence="13">DNA-dependent ATPase involved in processing of recombination intermediates, plays a role in repairing DNA breaks. Stimulates the branch migration of RecA-mediated strand transfer reactions, allowing the 3' invading strand to extend heteroduplex DNA faster. Binds ssDNA in the presence of ADP but not other nucleotides, has ATPase activity that is stimulated by ssDNA and various branched DNA structures, but inhibited by SSB. Does not have RecA's homology-searching function.</text>
</comment>
<evidence type="ECO:0000256" key="7">
    <source>
        <dbReference type="ARBA" id="ARBA00022840"/>
    </source>
</evidence>
<organism evidence="16 17">
    <name type="scientific">Nocardioides massiliensis</name>
    <dbReference type="NCBI Taxonomy" id="1325935"/>
    <lineage>
        <taxon>Bacteria</taxon>
        <taxon>Bacillati</taxon>
        <taxon>Actinomycetota</taxon>
        <taxon>Actinomycetes</taxon>
        <taxon>Propionibacteriales</taxon>
        <taxon>Nocardioidaceae</taxon>
        <taxon>Nocardioides</taxon>
    </lineage>
</organism>
<feature type="region of interest" description="Lon-protease-like" evidence="11">
    <location>
        <begin position="369"/>
        <end position="487"/>
    </location>
</feature>
<evidence type="ECO:0000256" key="9">
    <source>
        <dbReference type="ARBA" id="ARBA00023125"/>
    </source>
</evidence>
<evidence type="ECO:0000256" key="8">
    <source>
        <dbReference type="ARBA" id="ARBA00023016"/>
    </source>
</evidence>
<reference evidence="16 17" key="1">
    <citation type="submission" date="2023-07" db="EMBL/GenBank/DDBJ databases">
        <title>Sequencing the genomes of 1000 actinobacteria strains.</title>
        <authorList>
            <person name="Klenk H.-P."/>
        </authorList>
    </citation>
    <scope>NUCLEOTIDE SEQUENCE [LARGE SCALE GENOMIC DNA]</scope>
    <source>
        <strain evidence="16 17">GD13</strain>
    </source>
</reference>
<evidence type="ECO:0000256" key="12">
    <source>
        <dbReference type="NCBIfam" id="TIGR00416"/>
    </source>
</evidence>
<dbReference type="InterPro" id="IPR014721">
    <property type="entry name" value="Ribsml_uS5_D2-typ_fold_subgr"/>
</dbReference>
<evidence type="ECO:0000256" key="4">
    <source>
        <dbReference type="ARBA" id="ARBA00022771"/>
    </source>
</evidence>
<dbReference type="HAMAP" id="MF_01498">
    <property type="entry name" value="RadA_bact"/>
    <property type="match status" value="1"/>
</dbReference>
<keyword evidence="5" id="KW-0378">Hydrolase</keyword>
<dbReference type="SMART" id="SM00382">
    <property type="entry name" value="AAA"/>
    <property type="match status" value="1"/>
</dbReference>
<keyword evidence="7 11" id="KW-0067">ATP-binding</keyword>
<evidence type="ECO:0000256" key="5">
    <source>
        <dbReference type="ARBA" id="ARBA00022801"/>
    </source>
</evidence>
<evidence type="ECO:0000313" key="17">
    <source>
        <dbReference type="Proteomes" id="UP001240447"/>
    </source>
</evidence>